<evidence type="ECO:0000256" key="5">
    <source>
        <dbReference type="PIRSR" id="PIRSR000699-1"/>
    </source>
</evidence>
<dbReference type="PROSITE" id="PS51095">
    <property type="entry name" value="PTS_EIIA_TYPE_3"/>
    <property type="match status" value="1"/>
</dbReference>
<evidence type="ECO:0000313" key="9">
    <source>
        <dbReference type="Proteomes" id="UP000430222"/>
    </source>
</evidence>
<keyword evidence="6" id="KW-0460">Magnesium</keyword>
<dbReference type="RefSeq" id="WP_154621059.1">
    <property type="nucleotide sequence ID" value="NZ_VUNL01000009.1"/>
</dbReference>
<feature type="binding site" evidence="6">
    <location>
        <position position="82"/>
    </location>
    <ligand>
        <name>Mg(2+)</name>
        <dbReference type="ChEBI" id="CHEBI:18420"/>
        <note>ligand shared between all trimeric partners</note>
    </ligand>
</feature>
<dbReference type="Gene3D" id="1.20.58.80">
    <property type="entry name" value="Phosphotransferase system, lactose/cellobiose-type IIA subunit"/>
    <property type="match status" value="1"/>
</dbReference>
<dbReference type="EMBL" id="VUNL01000009">
    <property type="protein sequence ID" value="MSV25294.1"/>
    <property type="molecule type" value="Genomic_DNA"/>
</dbReference>
<evidence type="ECO:0000256" key="4">
    <source>
        <dbReference type="ARBA" id="ARBA00022683"/>
    </source>
</evidence>
<name>A0A6I2UYX7_9FIRM</name>
<feature type="modified residue" description="Phosphohistidine; by HPr" evidence="7">
    <location>
        <position position="79"/>
    </location>
</feature>
<keyword evidence="2" id="KW-0762">Sugar transport</keyword>
<dbReference type="GO" id="GO:0046872">
    <property type="term" value="F:metal ion binding"/>
    <property type="evidence" value="ECO:0007669"/>
    <property type="project" value="UniProtKB-KW"/>
</dbReference>
<gene>
    <name evidence="8" type="ORF">FYJ78_08905</name>
</gene>
<evidence type="ECO:0000256" key="6">
    <source>
        <dbReference type="PIRSR" id="PIRSR000699-2"/>
    </source>
</evidence>
<sequence length="109" mass="12389">METKDSMEEIIMKLIVESGEAKSAAFEAIHAARKGEFKQAEERLKFAGMHLMEAHHRQTALIQQEAAGERHEVSLLMVHAQDHLMTAMVVRDLAQEFLALYRKGEEKEA</sequence>
<dbReference type="PANTHER" id="PTHR34382:SF7">
    <property type="entry name" value="PTS SYSTEM N,N'-DIACETYLCHITOBIOSE-SPECIFIC EIIA COMPONENT"/>
    <property type="match status" value="1"/>
</dbReference>
<keyword evidence="1" id="KW-0813">Transport</keyword>
<dbReference type="Proteomes" id="UP000430222">
    <property type="component" value="Unassembled WGS sequence"/>
</dbReference>
<comment type="cofactor">
    <cofactor evidence="6">
        <name>Mg(2+)</name>
        <dbReference type="ChEBI" id="CHEBI:18420"/>
    </cofactor>
    <text evidence="6">Binds 1 Mg(2+) ion per trimer.</text>
</comment>
<dbReference type="Pfam" id="PF02255">
    <property type="entry name" value="PTS_IIA"/>
    <property type="match status" value="1"/>
</dbReference>
<dbReference type="PIRSF" id="PIRSF000699">
    <property type="entry name" value="PTS_IILac_III"/>
    <property type="match status" value="1"/>
</dbReference>
<organism evidence="8 9">
    <name type="scientific">Selenomonas montiformis</name>
    <dbReference type="NCBI Taxonomy" id="2652285"/>
    <lineage>
        <taxon>Bacteria</taxon>
        <taxon>Bacillati</taxon>
        <taxon>Bacillota</taxon>
        <taxon>Negativicutes</taxon>
        <taxon>Selenomonadales</taxon>
        <taxon>Selenomonadaceae</taxon>
        <taxon>Selenomonas</taxon>
    </lineage>
</organism>
<proteinExistence type="predicted"/>
<comment type="caution">
    <text evidence="8">The sequence shown here is derived from an EMBL/GenBank/DDBJ whole genome shotgun (WGS) entry which is preliminary data.</text>
</comment>
<dbReference type="PANTHER" id="PTHR34382">
    <property type="entry name" value="PTS SYSTEM N,N'-DIACETYLCHITOBIOSE-SPECIFIC EIIA COMPONENT"/>
    <property type="match status" value="1"/>
</dbReference>
<dbReference type="SUPFAM" id="SSF46973">
    <property type="entry name" value="Enzyme IIa from lactose specific PTS, IIa-lac"/>
    <property type="match status" value="1"/>
</dbReference>
<evidence type="ECO:0000256" key="1">
    <source>
        <dbReference type="ARBA" id="ARBA00022448"/>
    </source>
</evidence>
<dbReference type="InterPro" id="IPR036542">
    <property type="entry name" value="PTS_IIA_lac/cel_sf"/>
</dbReference>
<dbReference type="CDD" id="cd00215">
    <property type="entry name" value="PTS_IIA_lac"/>
    <property type="match status" value="1"/>
</dbReference>
<reference evidence="8 9" key="1">
    <citation type="submission" date="2019-08" db="EMBL/GenBank/DDBJ databases">
        <title>In-depth cultivation of the pig gut microbiome towards novel bacterial diversity and tailored functional studies.</title>
        <authorList>
            <person name="Wylensek D."/>
            <person name="Hitch T.C.A."/>
            <person name="Clavel T."/>
        </authorList>
    </citation>
    <scope>NUCLEOTIDE SEQUENCE [LARGE SCALE GENOMIC DNA]</scope>
    <source>
        <strain evidence="9">WCA-380-WT-3B3</strain>
    </source>
</reference>
<keyword evidence="4" id="KW-0598">Phosphotransferase system</keyword>
<dbReference type="AlphaFoldDB" id="A0A6I2UYX7"/>
<dbReference type="GO" id="GO:0016740">
    <property type="term" value="F:transferase activity"/>
    <property type="evidence" value="ECO:0007669"/>
    <property type="project" value="UniProtKB-KW"/>
</dbReference>
<keyword evidence="9" id="KW-1185">Reference proteome</keyword>
<dbReference type="InterPro" id="IPR003188">
    <property type="entry name" value="PTS_IIA_lac/cel"/>
</dbReference>
<protein>
    <submittedName>
        <fullName evidence="8">PTS lactose/cellobiose transporter subunit IIA</fullName>
    </submittedName>
</protein>
<evidence type="ECO:0000256" key="7">
    <source>
        <dbReference type="PROSITE-ProRule" id="PRU00418"/>
    </source>
</evidence>
<dbReference type="GO" id="GO:0009401">
    <property type="term" value="P:phosphoenolpyruvate-dependent sugar phosphotransferase system"/>
    <property type="evidence" value="ECO:0007669"/>
    <property type="project" value="UniProtKB-KW"/>
</dbReference>
<feature type="active site" description="Tele-phosphohistidine intermediate" evidence="5">
    <location>
        <position position="79"/>
    </location>
</feature>
<evidence type="ECO:0000313" key="8">
    <source>
        <dbReference type="EMBL" id="MSV25294.1"/>
    </source>
</evidence>
<keyword evidence="6" id="KW-0479">Metal-binding</keyword>
<accession>A0A6I2UYX7</accession>
<evidence type="ECO:0000256" key="2">
    <source>
        <dbReference type="ARBA" id="ARBA00022597"/>
    </source>
</evidence>
<keyword evidence="3" id="KW-0808">Transferase</keyword>
<evidence type="ECO:0000256" key="3">
    <source>
        <dbReference type="ARBA" id="ARBA00022679"/>
    </source>
</evidence>